<dbReference type="GO" id="GO:0047441">
    <property type="term" value="F:5-dehydro-2-deoxyphosphogluconate aldolase activity"/>
    <property type="evidence" value="ECO:0007669"/>
    <property type="project" value="UniProtKB-EC"/>
</dbReference>
<dbReference type="InterPro" id="IPR013785">
    <property type="entry name" value="Aldolase_TIM"/>
</dbReference>
<dbReference type="AlphaFoldDB" id="A0A2K8KUF7"/>
<feature type="binding site" evidence="2">
    <location>
        <position position="201"/>
    </location>
    <ligand>
        <name>Zn(2+)</name>
        <dbReference type="ChEBI" id="CHEBI:29105"/>
        <label>1</label>
        <note>catalytic</note>
    </ligand>
</feature>
<evidence type="ECO:0000313" key="3">
    <source>
        <dbReference type="EMBL" id="ATX78368.1"/>
    </source>
</evidence>
<dbReference type="InterPro" id="IPR000771">
    <property type="entry name" value="FBA_II"/>
</dbReference>
<protein>
    <submittedName>
        <fullName evidence="3">Fructose-bisphosphate aldolase</fullName>
        <ecNumber evidence="3">4.1.2.29</ecNumber>
    </submittedName>
</protein>
<organism evidence="3 4">
    <name type="scientific">Reinekea forsetii</name>
    <dbReference type="NCBI Taxonomy" id="1336806"/>
    <lineage>
        <taxon>Bacteria</taxon>
        <taxon>Pseudomonadati</taxon>
        <taxon>Pseudomonadota</taxon>
        <taxon>Gammaproteobacteria</taxon>
        <taxon>Oceanospirillales</taxon>
        <taxon>Saccharospirillaceae</taxon>
        <taxon>Reinekea</taxon>
    </lineage>
</organism>
<feature type="binding site" evidence="2">
    <location>
        <position position="173"/>
    </location>
    <ligand>
        <name>Zn(2+)</name>
        <dbReference type="ChEBI" id="CHEBI:29105"/>
        <label>1</label>
        <note>catalytic</note>
    </ligand>
</feature>
<dbReference type="GO" id="GO:0005975">
    <property type="term" value="P:carbohydrate metabolic process"/>
    <property type="evidence" value="ECO:0007669"/>
    <property type="project" value="InterPro"/>
</dbReference>
<dbReference type="OrthoDB" id="9803995at2"/>
<evidence type="ECO:0000256" key="2">
    <source>
        <dbReference type="PIRSR" id="PIRSR001359-3"/>
    </source>
</evidence>
<comment type="cofactor">
    <cofactor evidence="2">
        <name>Zn(2+)</name>
        <dbReference type="ChEBI" id="CHEBI:29105"/>
    </cofactor>
    <text evidence="2">Binds 2 Zn(2+) ions per subunit. One is catalytic and the other provides a structural contribution.</text>
</comment>
<keyword evidence="3" id="KW-0456">Lyase</keyword>
<dbReference type="Proteomes" id="UP000229757">
    <property type="component" value="Chromosome"/>
</dbReference>
<feature type="binding site" evidence="2">
    <location>
        <position position="133"/>
    </location>
    <ligand>
        <name>Zn(2+)</name>
        <dbReference type="ChEBI" id="CHEBI:29105"/>
        <label>2</label>
    </ligand>
</feature>
<dbReference type="PANTHER" id="PTHR30304:SF0">
    <property type="entry name" value="D-TAGATOSE-1,6-BISPHOSPHATE ALDOLASE SUBUNIT GATY-RELATED"/>
    <property type="match status" value="1"/>
</dbReference>
<dbReference type="RefSeq" id="WP_100258564.1">
    <property type="nucleotide sequence ID" value="NZ_CP011797.1"/>
</dbReference>
<dbReference type="KEGG" id="rfo:REIFOR_03262"/>
<sequence length="272" mass="29564">MIANLRDVLQDAARNHYAVAGVVCLGWEDMRGYARAAEAERRPLILQAGPGCRKHTPLPILGAMMCHVADSVSVPVVVHLDHSRSIDECRAALAAGFTGLMFDGSHLPLLDNIVQTRAVVELAQGLKVGVEGEIGQVGYAAGAASLGTDAEEAQLFAQRTGVDAMAVSIGNVHLQTDSVTRLDEVLLRQIEALTDVPLVIHGGSGVDPKQRAELGRSSGICKYNIGTELRREFGRELRLILAEHPERFDRNEIFSDLEDRMVEVARRMLRSL</sequence>
<keyword evidence="2" id="KW-0862">Zinc</keyword>
<proteinExistence type="predicted"/>
<accession>A0A2K8KUF7</accession>
<dbReference type="Pfam" id="PF01116">
    <property type="entry name" value="F_bP_aldolase"/>
    <property type="match status" value="1"/>
</dbReference>
<name>A0A2K8KUF7_9GAMM</name>
<dbReference type="EMBL" id="CP011797">
    <property type="protein sequence ID" value="ATX78368.1"/>
    <property type="molecule type" value="Genomic_DNA"/>
</dbReference>
<feature type="binding site" evidence="2">
    <location>
        <position position="103"/>
    </location>
    <ligand>
        <name>Zn(2+)</name>
        <dbReference type="ChEBI" id="CHEBI:29105"/>
        <label>2</label>
    </ligand>
</feature>
<dbReference type="EC" id="4.1.2.29" evidence="3"/>
<feature type="active site" description="Proton donor" evidence="1">
    <location>
        <position position="81"/>
    </location>
</feature>
<keyword evidence="4" id="KW-1185">Reference proteome</keyword>
<feature type="binding site" evidence="2">
    <location>
        <position position="82"/>
    </location>
    <ligand>
        <name>Zn(2+)</name>
        <dbReference type="ChEBI" id="CHEBI:29105"/>
        <label>1</label>
        <note>catalytic</note>
    </ligand>
</feature>
<gene>
    <name evidence="3" type="ORF">REIFOR_03262</name>
</gene>
<evidence type="ECO:0000256" key="1">
    <source>
        <dbReference type="PIRSR" id="PIRSR001359-1"/>
    </source>
</evidence>
<dbReference type="InterPro" id="IPR050246">
    <property type="entry name" value="Class_II_FBP_aldolase"/>
</dbReference>
<evidence type="ECO:0000313" key="4">
    <source>
        <dbReference type="Proteomes" id="UP000229757"/>
    </source>
</evidence>
<dbReference type="Gene3D" id="3.20.20.70">
    <property type="entry name" value="Aldolase class I"/>
    <property type="match status" value="1"/>
</dbReference>
<reference evidence="3 4" key="1">
    <citation type="journal article" date="2017" name="Environ. Microbiol.">
        <title>Genomic and physiological analyses of 'Reinekea forsetii' reveal a versatile opportunistic lifestyle during spring algae blooms.</title>
        <authorList>
            <person name="Avci B."/>
            <person name="Hahnke R.L."/>
            <person name="Chafee M."/>
            <person name="Fischer T."/>
            <person name="Gruber-Vodicka H."/>
            <person name="Tegetmeyer H.E."/>
            <person name="Harder J."/>
            <person name="Fuchs B.M."/>
            <person name="Amann R.I."/>
            <person name="Teeling H."/>
        </authorList>
    </citation>
    <scope>NUCLEOTIDE SEQUENCE [LARGE SCALE GENOMIC DNA]</scope>
    <source>
        <strain evidence="3 4">Hel1_31_D35</strain>
    </source>
</reference>
<dbReference type="PANTHER" id="PTHR30304">
    <property type="entry name" value="D-TAGATOSE-1,6-BISPHOSPHATE ALDOLASE"/>
    <property type="match status" value="1"/>
</dbReference>
<dbReference type="PIRSF" id="PIRSF001359">
    <property type="entry name" value="F_bP_aldolase_II"/>
    <property type="match status" value="1"/>
</dbReference>
<keyword evidence="2" id="KW-0479">Metal-binding</keyword>
<dbReference type="GO" id="GO:0008270">
    <property type="term" value="F:zinc ion binding"/>
    <property type="evidence" value="ECO:0007669"/>
    <property type="project" value="InterPro"/>
</dbReference>
<dbReference type="SUPFAM" id="SSF51569">
    <property type="entry name" value="Aldolase"/>
    <property type="match status" value="1"/>
</dbReference>